<dbReference type="SUPFAM" id="SSF52743">
    <property type="entry name" value="Subtilisin-like"/>
    <property type="match status" value="1"/>
</dbReference>
<sequence length="1011" mass="109717">MQIIPFISSVNIKDIDNNTNSNIKLQSIDPNAYVTIAIVETPKNLPLLQMDIENHVILNSTEVKNLFIPSNTINNVENYLHKFGINTTNYYNVILASGSAKLLEKALNGKIYMNKFDGITFYQFIGNPPSIVGSAEIFGTNITTALLSKPTTLYNVSQAIAYNEVLPQQLQEAYNTTWLYDHGILGNGTTIGILDFCGDPYIVEQLKSFDNEFNISNPPFLQIQPIGAYNPNNGIETGWALEISLDVEYSHAIAPKAGLILYVANEQVPLPAAIAFIDQQDKVNVVSQSFGIPEIYVDLGLIPLSYVQSLTYEYWLGEVEGITFVAATGDEGGNGNNFYLFPNGNDILPSSDPYVLAAGGSTLYSSGSSYVQTAWSGESIYGATTGGYSSIFPSPWYQGLSGFRSVPDVVADANPYSGVPVLYYHGEMYLVGGTSVASPTIAGIIDLATEVHGRLGFINPMIYALNGTKALVPIDFGYNTPYIVNNTPNLVTGLGYINAGYFVSLIHNVSTISVATTNVTYLDGQLAKVIVKASPLVPVQGYLFNGSEILEKFPLVYNGSCWVGEFTAIGSGVEEIVVKQGNHYGGSYITVGLQAEYLLPEVGVYVSPSLNMPIFAELIYPNGTGAIASANLTASIYKYDPYSDSFSLYNTVKLSTPSIIFLNSNIIVINNGSFVYGSFNDYPEFGGIYMLRINGVFGFDEYVEGAYVIPYVIPSAFTEPTVISPGSNITIGVAVESQLYPNVTFELVSLNGKVVYSTNINSVDVDNQIYYVKQITLPSSIKPGYYLGIANVECENDNYTVNSYGFTEIYVSPYSLSVKIIAPSISDAYQNQSLLLKALITYPNGTPVKFGIFNAVIIPSYLATDFDSLDLTFSVPLEYINGYWIGNITTPSGNSNNPLGYSTYGLAGKWYIYIYGVSSSGIPVSFNSSLDYSTLNIIPKAPNKIFYLLPYVYNGSTTQIVSNSSSTTLSNGVTSVSNSSSTTQTAANAYLVIPILMVLLAIFFVIIIKVK</sequence>
<reference evidence="10 11" key="1">
    <citation type="submission" date="2018-05" db="EMBL/GenBank/DDBJ databases">
        <title>Complete Genome Sequences of Extremely Thermoacidophilic, Metal-Mobilizing Type-Strain Members of the Archaeal Family Sulfolobaceae: Acidianus brierleyi DSM-1651T, Acidianus sulfidivorans DSM-18786T, Metallosphaera hakonensis DSM-7519T, and Metallosphaera prunae DSM-10039T.</title>
        <authorList>
            <person name="Counts J.A."/>
            <person name="Kelly R.M."/>
        </authorList>
    </citation>
    <scope>NUCLEOTIDE SEQUENCE [LARGE SCALE GENOMIC DNA]</scope>
    <source>
        <strain evidence="10 11">JP7</strain>
    </source>
</reference>
<keyword evidence="7" id="KW-0865">Zymogen</keyword>
<keyword evidence="6" id="KW-0106">Calcium</keyword>
<dbReference type="Pfam" id="PF09286">
    <property type="entry name" value="Pro-kuma_activ"/>
    <property type="match status" value="1"/>
</dbReference>
<dbReference type="Gene3D" id="3.40.50.200">
    <property type="entry name" value="Peptidase S8/S53 domain"/>
    <property type="match status" value="1"/>
</dbReference>
<keyword evidence="8" id="KW-0812">Transmembrane</keyword>
<dbReference type="Proteomes" id="UP000248410">
    <property type="component" value="Chromosome"/>
</dbReference>
<dbReference type="PROSITE" id="PS00138">
    <property type="entry name" value="SUBTILASE_SER"/>
    <property type="match status" value="1"/>
</dbReference>
<organism evidence="10 11">
    <name type="scientific">Acidianus sulfidivorans JP7</name>
    <dbReference type="NCBI Taxonomy" id="619593"/>
    <lineage>
        <taxon>Archaea</taxon>
        <taxon>Thermoproteota</taxon>
        <taxon>Thermoprotei</taxon>
        <taxon>Sulfolobales</taxon>
        <taxon>Sulfolobaceae</taxon>
        <taxon>Acidianus</taxon>
    </lineage>
</organism>
<evidence type="ECO:0000256" key="1">
    <source>
        <dbReference type="ARBA" id="ARBA00001913"/>
    </source>
</evidence>
<evidence type="ECO:0000313" key="10">
    <source>
        <dbReference type="EMBL" id="AWR98190.1"/>
    </source>
</evidence>
<evidence type="ECO:0000256" key="6">
    <source>
        <dbReference type="ARBA" id="ARBA00022837"/>
    </source>
</evidence>
<dbReference type="PROSITE" id="PS51695">
    <property type="entry name" value="SEDOLISIN"/>
    <property type="match status" value="1"/>
</dbReference>
<dbReference type="OrthoDB" id="56693at2157"/>
<dbReference type="InterPro" id="IPR030400">
    <property type="entry name" value="Sedolisin_dom"/>
</dbReference>
<feature type="domain" description="Peptidase S53" evidence="9">
    <location>
        <begin position="164"/>
        <end position="524"/>
    </location>
</feature>
<dbReference type="KEGG" id="asul:DFR86_02325"/>
<evidence type="ECO:0000256" key="5">
    <source>
        <dbReference type="ARBA" id="ARBA00022825"/>
    </source>
</evidence>
<evidence type="ECO:0000256" key="7">
    <source>
        <dbReference type="ARBA" id="ARBA00023145"/>
    </source>
</evidence>
<dbReference type="InterPro" id="IPR050819">
    <property type="entry name" value="Tripeptidyl-peptidase_I"/>
</dbReference>
<name>A0A2U9IQ96_9CREN</name>
<dbReference type="SUPFAM" id="SSF54897">
    <property type="entry name" value="Protease propeptides/inhibitors"/>
    <property type="match status" value="1"/>
</dbReference>
<dbReference type="AlphaFoldDB" id="A0A2U9IQ96"/>
<dbReference type="SMART" id="SM00944">
    <property type="entry name" value="Pro-kuma_activ"/>
    <property type="match status" value="1"/>
</dbReference>
<evidence type="ECO:0000256" key="3">
    <source>
        <dbReference type="ARBA" id="ARBA00022723"/>
    </source>
</evidence>
<dbReference type="CDD" id="cd04056">
    <property type="entry name" value="Peptidases_S53"/>
    <property type="match status" value="1"/>
</dbReference>
<dbReference type="PANTHER" id="PTHR14218">
    <property type="entry name" value="PROTEASE S8 TRIPEPTIDYL PEPTIDASE I CLN2"/>
    <property type="match status" value="1"/>
</dbReference>
<gene>
    <name evidence="10" type="ORF">DFR86_02325</name>
</gene>
<dbReference type="GO" id="GO:0046872">
    <property type="term" value="F:metal ion binding"/>
    <property type="evidence" value="ECO:0007669"/>
    <property type="project" value="UniProtKB-KW"/>
</dbReference>
<evidence type="ECO:0000313" key="11">
    <source>
        <dbReference type="Proteomes" id="UP000248410"/>
    </source>
</evidence>
<dbReference type="PANTHER" id="PTHR14218:SF15">
    <property type="entry name" value="TRIPEPTIDYL-PEPTIDASE 1"/>
    <property type="match status" value="1"/>
</dbReference>
<proteinExistence type="predicted"/>
<dbReference type="EMBL" id="CP029288">
    <property type="protein sequence ID" value="AWR98190.1"/>
    <property type="molecule type" value="Genomic_DNA"/>
</dbReference>
<evidence type="ECO:0000256" key="4">
    <source>
        <dbReference type="ARBA" id="ARBA00022801"/>
    </source>
</evidence>
<dbReference type="InterPro" id="IPR036852">
    <property type="entry name" value="Peptidase_S8/S53_dom_sf"/>
</dbReference>
<keyword evidence="11" id="KW-1185">Reference proteome</keyword>
<accession>A0A2U9IQ96</accession>
<protein>
    <submittedName>
        <fullName evidence="10">Peptidase S53</fullName>
    </submittedName>
</protein>
<comment type="cofactor">
    <cofactor evidence="1">
        <name>Ca(2+)</name>
        <dbReference type="ChEBI" id="CHEBI:29108"/>
    </cofactor>
</comment>
<evidence type="ECO:0000256" key="2">
    <source>
        <dbReference type="ARBA" id="ARBA00022670"/>
    </source>
</evidence>
<keyword evidence="8" id="KW-1133">Transmembrane helix</keyword>
<feature type="transmembrane region" description="Helical" evidence="8">
    <location>
        <begin position="989"/>
        <end position="1008"/>
    </location>
</feature>
<evidence type="ECO:0000256" key="8">
    <source>
        <dbReference type="SAM" id="Phobius"/>
    </source>
</evidence>
<keyword evidence="4" id="KW-0378">Hydrolase</keyword>
<keyword evidence="8" id="KW-0472">Membrane</keyword>
<dbReference type="GO" id="GO:0006508">
    <property type="term" value="P:proteolysis"/>
    <property type="evidence" value="ECO:0007669"/>
    <property type="project" value="UniProtKB-KW"/>
</dbReference>
<evidence type="ECO:0000259" key="9">
    <source>
        <dbReference type="PROSITE" id="PS51695"/>
    </source>
</evidence>
<dbReference type="GO" id="GO:0008240">
    <property type="term" value="F:tripeptidyl-peptidase activity"/>
    <property type="evidence" value="ECO:0007669"/>
    <property type="project" value="TreeGrafter"/>
</dbReference>
<dbReference type="InterPro" id="IPR023828">
    <property type="entry name" value="Peptidase_S8_Ser-AS"/>
</dbReference>
<dbReference type="InterPro" id="IPR015366">
    <property type="entry name" value="S53_propep"/>
</dbReference>
<dbReference type="GO" id="GO:0004252">
    <property type="term" value="F:serine-type endopeptidase activity"/>
    <property type="evidence" value="ECO:0007669"/>
    <property type="project" value="InterPro"/>
</dbReference>
<keyword evidence="2" id="KW-0645">Protease</keyword>
<keyword evidence="5" id="KW-0720">Serine protease</keyword>
<keyword evidence="3" id="KW-0479">Metal-binding</keyword>